<feature type="transmembrane region" description="Helical" evidence="7">
    <location>
        <begin position="190"/>
        <end position="209"/>
    </location>
</feature>
<dbReference type="EMBL" id="AP025564">
    <property type="protein sequence ID" value="BDE95973.1"/>
    <property type="molecule type" value="Genomic_DNA"/>
</dbReference>
<gene>
    <name evidence="9" type="ORF">CE91St30_13060</name>
</gene>
<comment type="similarity">
    <text evidence="2">Belongs to the EamA transporter family.</text>
</comment>
<feature type="transmembrane region" description="Helical" evidence="7">
    <location>
        <begin position="221"/>
        <end position="239"/>
    </location>
</feature>
<evidence type="ECO:0000313" key="10">
    <source>
        <dbReference type="Proteomes" id="UP001320544"/>
    </source>
</evidence>
<evidence type="ECO:0000259" key="8">
    <source>
        <dbReference type="Pfam" id="PF00892"/>
    </source>
</evidence>
<evidence type="ECO:0000256" key="1">
    <source>
        <dbReference type="ARBA" id="ARBA00004651"/>
    </source>
</evidence>
<evidence type="ECO:0000256" key="6">
    <source>
        <dbReference type="ARBA" id="ARBA00023136"/>
    </source>
</evidence>
<name>A0ABN6MDC3_9ACTN</name>
<protein>
    <submittedName>
        <fullName evidence="9">Multidrug transporter</fullName>
    </submittedName>
</protein>
<dbReference type="RefSeq" id="WP_244412232.1">
    <property type="nucleotide sequence ID" value="NZ_AP025564.1"/>
</dbReference>
<dbReference type="PANTHER" id="PTHR42920:SF5">
    <property type="entry name" value="EAMA DOMAIN-CONTAINING PROTEIN"/>
    <property type="match status" value="1"/>
</dbReference>
<keyword evidence="3" id="KW-1003">Cell membrane</keyword>
<feature type="transmembrane region" description="Helical" evidence="7">
    <location>
        <begin position="274"/>
        <end position="292"/>
    </location>
</feature>
<feature type="transmembrane region" description="Helical" evidence="7">
    <location>
        <begin position="39"/>
        <end position="61"/>
    </location>
</feature>
<dbReference type="Gene3D" id="1.10.3730.20">
    <property type="match status" value="1"/>
</dbReference>
<evidence type="ECO:0000256" key="5">
    <source>
        <dbReference type="ARBA" id="ARBA00022989"/>
    </source>
</evidence>
<evidence type="ECO:0000256" key="7">
    <source>
        <dbReference type="SAM" id="Phobius"/>
    </source>
</evidence>
<dbReference type="InterPro" id="IPR051258">
    <property type="entry name" value="Diverse_Substrate_Transporter"/>
</dbReference>
<evidence type="ECO:0000313" key="9">
    <source>
        <dbReference type="EMBL" id="BDE95973.1"/>
    </source>
</evidence>
<organism evidence="9 10">
    <name type="scientific">Raoultibacter timonensis</name>
    <dbReference type="NCBI Taxonomy" id="1907662"/>
    <lineage>
        <taxon>Bacteria</taxon>
        <taxon>Bacillati</taxon>
        <taxon>Actinomycetota</taxon>
        <taxon>Coriobacteriia</taxon>
        <taxon>Eggerthellales</taxon>
        <taxon>Eggerthellaceae</taxon>
        <taxon>Raoultibacter</taxon>
    </lineage>
</organism>
<feature type="transmembrane region" description="Helical" evidence="7">
    <location>
        <begin position="157"/>
        <end position="178"/>
    </location>
</feature>
<sequence>MRSNPLKYALIVFLAGASYGVMATTVKFAYREGFAWTQTAASQACFGVFIFAVVFIVRALMGAKGVALGPRRVLRLLGLGMTTCTTCLLYNFSLTMLPVSVAITLLFQFTWIGTVIQIVTTRRAPRPAELAAVAIILLGTFLASGVFEANLNPDLNPLGILCGLLSAISCAAFVYLSGRIETEMPSIQRGLIVCCGAAILALIACPDYFASGALQAGIWKYGLILGFFGLFAPVILFGIGTPHLPAGISTIMASSELPAAILISVFVLQEPISALQGVGVVVIIAGVVVSQLPNLVKSARERSAAG</sequence>
<feature type="transmembrane region" description="Helical" evidence="7">
    <location>
        <begin position="246"/>
        <end position="268"/>
    </location>
</feature>
<reference evidence="9 10" key="1">
    <citation type="submission" date="2022-01" db="EMBL/GenBank/DDBJ databases">
        <title>Novel bile acid biosynthetic pathways are enriched in the microbiome of centenarians.</title>
        <authorList>
            <person name="Sato Y."/>
            <person name="Atarashi K."/>
            <person name="Plichta R.D."/>
            <person name="Arai Y."/>
            <person name="Sasajima S."/>
            <person name="Kearney M.S."/>
            <person name="Suda W."/>
            <person name="Takeshita K."/>
            <person name="Sasaki T."/>
            <person name="Okamoto S."/>
            <person name="Skelly N.A."/>
            <person name="Okamura Y."/>
            <person name="Vlamakis H."/>
            <person name="Li Y."/>
            <person name="Tanoue T."/>
            <person name="Takei H."/>
            <person name="Nittono H."/>
            <person name="Narushima S."/>
            <person name="Irie J."/>
            <person name="Itoh H."/>
            <person name="Moriya K."/>
            <person name="Sugiura Y."/>
            <person name="Suematsu M."/>
            <person name="Moritoki N."/>
            <person name="Shibata S."/>
            <person name="Littman R.D."/>
            <person name="Fischbach A.M."/>
            <person name="Uwamino Y."/>
            <person name="Inoue T."/>
            <person name="Honda A."/>
            <person name="Hattori M."/>
            <person name="Murai T."/>
            <person name="Xavier J.R."/>
            <person name="Hirose N."/>
            <person name="Honda K."/>
        </authorList>
    </citation>
    <scope>NUCLEOTIDE SEQUENCE [LARGE SCALE GENOMIC DNA]</scope>
    <source>
        <strain evidence="9 10">CE91-St30</strain>
    </source>
</reference>
<feature type="transmembrane region" description="Helical" evidence="7">
    <location>
        <begin position="73"/>
        <end position="93"/>
    </location>
</feature>
<feature type="transmembrane region" description="Helical" evidence="7">
    <location>
        <begin position="131"/>
        <end position="151"/>
    </location>
</feature>
<keyword evidence="4 7" id="KW-0812">Transmembrane</keyword>
<keyword evidence="5 7" id="KW-1133">Transmembrane helix</keyword>
<accession>A0ABN6MDC3</accession>
<evidence type="ECO:0000256" key="2">
    <source>
        <dbReference type="ARBA" id="ARBA00007362"/>
    </source>
</evidence>
<dbReference type="InterPro" id="IPR000620">
    <property type="entry name" value="EamA_dom"/>
</dbReference>
<feature type="domain" description="EamA" evidence="8">
    <location>
        <begin position="158"/>
        <end position="289"/>
    </location>
</feature>
<dbReference type="Pfam" id="PF00892">
    <property type="entry name" value="EamA"/>
    <property type="match status" value="1"/>
</dbReference>
<dbReference type="SUPFAM" id="SSF103481">
    <property type="entry name" value="Multidrug resistance efflux transporter EmrE"/>
    <property type="match status" value="1"/>
</dbReference>
<keyword evidence="6 7" id="KW-0472">Membrane</keyword>
<dbReference type="Proteomes" id="UP001320544">
    <property type="component" value="Chromosome"/>
</dbReference>
<proteinExistence type="inferred from homology"/>
<evidence type="ECO:0000256" key="3">
    <source>
        <dbReference type="ARBA" id="ARBA00022475"/>
    </source>
</evidence>
<comment type="subcellular location">
    <subcellularLocation>
        <location evidence="1">Cell membrane</location>
        <topology evidence="1">Multi-pass membrane protein</topology>
    </subcellularLocation>
</comment>
<dbReference type="PANTHER" id="PTHR42920">
    <property type="entry name" value="OS03G0707200 PROTEIN-RELATED"/>
    <property type="match status" value="1"/>
</dbReference>
<keyword evidence="10" id="KW-1185">Reference proteome</keyword>
<evidence type="ECO:0000256" key="4">
    <source>
        <dbReference type="ARBA" id="ARBA00022692"/>
    </source>
</evidence>
<feature type="transmembrane region" description="Helical" evidence="7">
    <location>
        <begin position="99"/>
        <end position="119"/>
    </location>
</feature>
<dbReference type="InterPro" id="IPR037185">
    <property type="entry name" value="EmrE-like"/>
</dbReference>